<accession>A0A4R1KB13</accession>
<feature type="domain" description="Polyphosphate kinase-2-related" evidence="1">
    <location>
        <begin position="11"/>
        <end position="234"/>
    </location>
</feature>
<keyword evidence="3" id="KW-1185">Reference proteome</keyword>
<dbReference type="InterPro" id="IPR027417">
    <property type="entry name" value="P-loop_NTPase"/>
</dbReference>
<dbReference type="OrthoDB" id="9775224at2"/>
<dbReference type="Gene3D" id="3.40.50.300">
    <property type="entry name" value="P-loop containing nucleotide triphosphate hydrolases"/>
    <property type="match status" value="2"/>
</dbReference>
<reference evidence="2 3" key="1">
    <citation type="submission" date="2019-03" db="EMBL/GenBank/DDBJ databases">
        <title>Genomic Encyclopedia of Type Strains, Phase IV (KMG-IV): sequencing the most valuable type-strain genomes for metagenomic binning, comparative biology and taxonomic classification.</title>
        <authorList>
            <person name="Goeker M."/>
        </authorList>
    </citation>
    <scope>NUCLEOTIDE SEQUENCE [LARGE SCALE GENOMIC DNA]</scope>
    <source>
        <strain evidence="2 3">DSM 24984</strain>
    </source>
</reference>
<organism evidence="2 3">
    <name type="scientific">Seleniivibrio woodruffii</name>
    <dbReference type="NCBI Taxonomy" id="1078050"/>
    <lineage>
        <taxon>Bacteria</taxon>
        <taxon>Pseudomonadati</taxon>
        <taxon>Deferribacterota</taxon>
        <taxon>Deferribacteres</taxon>
        <taxon>Deferribacterales</taxon>
        <taxon>Geovibrionaceae</taxon>
        <taxon>Seleniivibrio</taxon>
    </lineage>
</organism>
<feature type="domain" description="Polyphosphate kinase-2-related" evidence="1">
    <location>
        <begin position="265"/>
        <end position="485"/>
    </location>
</feature>
<dbReference type="AlphaFoldDB" id="A0A4R1KB13"/>
<comment type="caution">
    <text evidence="2">The sequence shown here is derived from an EMBL/GenBank/DDBJ whole genome shotgun (WGS) entry which is preliminary data.</text>
</comment>
<dbReference type="EMBL" id="SMGG01000003">
    <property type="protein sequence ID" value="TCK61642.1"/>
    <property type="molecule type" value="Genomic_DNA"/>
</dbReference>
<gene>
    <name evidence="2" type="ORF">C8D98_0144</name>
</gene>
<evidence type="ECO:0000313" key="3">
    <source>
        <dbReference type="Proteomes" id="UP000294614"/>
    </source>
</evidence>
<dbReference type="PANTHER" id="PTHR34383:SF3">
    <property type="entry name" value="POLYPHOSPHATE:AMP PHOSPHOTRANSFERASE"/>
    <property type="match status" value="1"/>
</dbReference>
<evidence type="ECO:0000313" key="2">
    <source>
        <dbReference type="EMBL" id="TCK61642.1"/>
    </source>
</evidence>
<dbReference type="PANTHER" id="PTHR34383">
    <property type="entry name" value="POLYPHOSPHATE:AMP PHOSPHOTRANSFERASE-RELATED"/>
    <property type="match status" value="1"/>
</dbReference>
<dbReference type="Pfam" id="PF03976">
    <property type="entry name" value="PPK2"/>
    <property type="match status" value="2"/>
</dbReference>
<evidence type="ECO:0000259" key="1">
    <source>
        <dbReference type="Pfam" id="PF03976"/>
    </source>
</evidence>
<name>A0A4R1KB13_9BACT</name>
<proteinExistence type="predicted"/>
<keyword evidence="2" id="KW-0808">Transferase</keyword>
<dbReference type="SUPFAM" id="SSF52540">
    <property type="entry name" value="P-loop containing nucleoside triphosphate hydrolases"/>
    <property type="match status" value="2"/>
</dbReference>
<protein>
    <submittedName>
        <fullName evidence="2">Polyphosphate:AMP phosphotransferase</fullName>
    </submittedName>
</protein>
<sequence>MLESFEKAEKISKSDYTDELNRLRTELINAQYEFKKYKRPMILILTGLDGAGKGDLVNFMADIMDTRLLETSTFWQETDEEKERPYYYRFWNAMPQGGKLSIYFNGWYDKTIRRALEDGDSPDAFTKGLEEAADLEKMLSLDGTVIVKVWAHISKKEQKKRHEKLVKKSDKSEEISKRALWYFSKYDRIVECAEAAYKATHNEFAPWEVIDCTDRRTREIRFLQVILNHMNRALKGQMPKSRTENLTGLAFPNVLGSLKQNSETDPKVYRNELDGLVEDLKPLAWEAFRKGLSTMIVFEGWDAAGKGGAIRRLLRAFDMRLSKVTSIAAPSSEELSRHYLWRFWRQVPRAGRIAIFDRSWYGRVLVERLEKITPPADWFRGYSEINSFEKHLSDKGVHLVKFFLHITDEEQLARFKERQEIPWKQHKITDEDWRNREKNGEYLDAYNEMFFKTSTKHAPWTIVPANDKRGARIEILKQLKTSFTKMLNK</sequence>
<dbReference type="Proteomes" id="UP000294614">
    <property type="component" value="Unassembled WGS sequence"/>
</dbReference>
<dbReference type="InterPro" id="IPR022488">
    <property type="entry name" value="PPK2-related"/>
</dbReference>
<dbReference type="RefSeq" id="WP_132871093.1">
    <property type="nucleotide sequence ID" value="NZ_JAJUHT010000003.1"/>
</dbReference>
<dbReference type="GO" id="GO:0016740">
    <property type="term" value="F:transferase activity"/>
    <property type="evidence" value="ECO:0007669"/>
    <property type="project" value="UniProtKB-KW"/>
</dbReference>